<evidence type="ECO:0000313" key="3">
    <source>
        <dbReference type="Proteomes" id="UP001288944"/>
    </source>
</evidence>
<dbReference type="Gene3D" id="2.40.37.20">
    <property type="entry name" value="D-serine dehydratase-like domain"/>
    <property type="match status" value="1"/>
</dbReference>
<organism evidence="2 3">
    <name type="scientific">Clostridium perfringens</name>
    <dbReference type="NCBI Taxonomy" id="1502"/>
    <lineage>
        <taxon>Bacteria</taxon>
        <taxon>Bacillati</taxon>
        <taxon>Bacillota</taxon>
        <taxon>Clostridia</taxon>
        <taxon>Eubacteriales</taxon>
        <taxon>Clostridiaceae</taxon>
        <taxon>Clostridium</taxon>
    </lineage>
</organism>
<dbReference type="InterPro" id="IPR042208">
    <property type="entry name" value="D-ser_dehydrat-like_sf"/>
</dbReference>
<accession>A0AAW9KG89</accession>
<feature type="non-terminal residue" evidence="2">
    <location>
        <position position="1"/>
    </location>
</feature>
<proteinExistence type="predicted"/>
<dbReference type="PANTHER" id="PTHR28004">
    <property type="entry name" value="ZGC:162816-RELATED"/>
    <property type="match status" value="1"/>
</dbReference>
<dbReference type="InterPro" id="IPR026956">
    <property type="entry name" value="D-ser_dehydrat-like_dom"/>
</dbReference>
<dbReference type="EMBL" id="WNUR01001137">
    <property type="protein sequence ID" value="MDZ7543393.1"/>
    <property type="molecule type" value="Genomic_DNA"/>
</dbReference>
<dbReference type="Pfam" id="PF14031">
    <property type="entry name" value="D-ser_dehydrat"/>
    <property type="match status" value="1"/>
</dbReference>
<reference evidence="2" key="1">
    <citation type="submission" date="2019-11" db="EMBL/GenBank/DDBJ databases">
        <title>Characterization of Clostridium perfringens isolates from swine manure treated agricultural soils.</title>
        <authorList>
            <person name="Wushke S.T."/>
        </authorList>
    </citation>
    <scope>NUCLEOTIDE SEQUENCE</scope>
    <source>
        <strain evidence="2">X62</strain>
    </source>
</reference>
<dbReference type="Proteomes" id="UP001288944">
    <property type="component" value="Unassembled WGS sequence"/>
</dbReference>
<name>A0AAW9KG89_CLOPF</name>
<evidence type="ECO:0000313" key="2">
    <source>
        <dbReference type="EMBL" id="MDZ7543393.1"/>
    </source>
</evidence>
<dbReference type="InterPro" id="IPR051466">
    <property type="entry name" value="D-amino_acid_metab_enzyme"/>
</dbReference>
<protein>
    <submittedName>
        <fullName evidence="2">Amino acid aldolase</fullName>
    </submittedName>
</protein>
<gene>
    <name evidence="2" type="ORF">GNF83_19885</name>
</gene>
<comment type="caution">
    <text evidence="2">The sequence shown here is derived from an EMBL/GenBank/DDBJ whole genome shotgun (WGS) entry which is preliminary data.</text>
</comment>
<dbReference type="AlphaFoldDB" id="A0AAW9KG89"/>
<evidence type="ECO:0000259" key="1">
    <source>
        <dbReference type="SMART" id="SM01119"/>
    </source>
</evidence>
<dbReference type="GO" id="GO:0036088">
    <property type="term" value="P:D-serine catabolic process"/>
    <property type="evidence" value="ECO:0007669"/>
    <property type="project" value="TreeGrafter"/>
</dbReference>
<feature type="domain" description="D-serine dehydratase-like" evidence="1">
    <location>
        <begin position="12"/>
        <end position="109"/>
    </location>
</feature>
<dbReference type="GO" id="GO:0008721">
    <property type="term" value="F:D-serine ammonia-lyase activity"/>
    <property type="evidence" value="ECO:0007669"/>
    <property type="project" value="TreeGrafter"/>
</dbReference>
<dbReference type="SMART" id="SM01119">
    <property type="entry name" value="D-ser_dehydrat"/>
    <property type="match status" value="1"/>
</dbReference>
<sequence length="125" mass="13307">AAFGAASMQNCAASVIATVVSCPYEDQIVIDGGSKAFATDIPPNAAPLYLQGYGHIHDMPSAVLQSLSEEHGIIHVPPGHPFRIGDRVSIIPNHICSTLNLYNEAWIVNAGSVHRLPISARGHSW</sequence>
<dbReference type="PANTHER" id="PTHR28004:SF2">
    <property type="entry name" value="D-SERINE DEHYDRATASE"/>
    <property type="match status" value="1"/>
</dbReference>